<keyword evidence="7" id="KW-0406">Ion transport</keyword>
<dbReference type="InterPro" id="IPR038770">
    <property type="entry name" value="Na+/solute_symporter_sf"/>
</dbReference>
<evidence type="ECO:0000313" key="12">
    <source>
        <dbReference type="EMBL" id="SES08594.1"/>
    </source>
</evidence>
<feature type="transmembrane region" description="Helical" evidence="10">
    <location>
        <begin position="169"/>
        <end position="187"/>
    </location>
</feature>
<evidence type="ECO:0000256" key="6">
    <source>
        <dbReference type="ARBA" id="ARBA00022989"/>
    </source>
</evidence>
<evidence type="ECO:0000256" key="7">
    <source>
        <dbReference type="ARBA" id="ARBA00023065"/>
    </source>
</evidence>
<reference evidence="13" key="1">
    <citation type="submission" date="2016-10" db="EMBL/GenBank/DDBJ databases">
        <authorList>
            <person name="Varghese N."/>
            <person name="Submissions S."/>
        </authorList>
    </citation>
    <scope>NUCLEOTIDE SEQUENCE [LARGE SCALE GENOMIC DNA]</scope>
    <source>
        <strain evidence="13">CGMCC 4.6825</strain>
    </source>
</reference>
<evidence type="ECO:0000256" key="10">
    <source>
        <dbReference type="SAM" id="Phobius"/>
    </source>
</evidence>
<feature type="compositionally biased region" description="Low complexity" evidence="9">
    <location>
        <begin position="416"/>
        <end position="429"/>
    </location>
</feature>
<sequence>MHESARRGLLLLVLVMVFGIALLVAVLLSGLAARSVLSTSLLFLAGGALVGDGALGLIHVAPESDIVRVTADLALFAVLFTDGMHVHFADLRERWKSPARALGLGMPLAFLGIALLTHWLVGFDWTTSFLVGAVLSPTDPVFASAIVGHRRVPSRLRQLLNVESGINDGLALPFVLIFLAAAAPSGHSEHASAGSIALELVLGLAFGIAAPLLVNGLLRFRLLGAEPKLQPLGPLAIGVILYAVCALTHANSYLAAFSAGSVLAAVSPEAKRAFEPLGDSLAELAKFAALLIFGALLTGELFGDLSFGGYVVAVLAIVLIRPASLLLSLLGTSFDRREKLTAAWFGPKGFASVVYGLLVLQAGIPHGEEAFTLIAVTIAFSIIAHSSSDVPIARLFDVEELVGIPDDNRGPRWPFGTGAWKTGRTTGATRGPGGEQDRPEPAQPGAEPGRDGAGSPRDGAGSGQDGDHAERTGTQQ</sequence>
<dbReference type="PANTHER" id="PTHR32507:SF8">
    <property type="entry name" value="CNH1P"/>
    <property type="match status" value="1"/>
</dbReference>
<dbReference type="Pfam" id="PF00999">
    <property type="entry name" value="Na_H_Exchanger"/>
    <property type="match status" value="1"/>
</dbReference>
<accession>A0A1H9UHC9</accession>
<dbReference type="Gene3D" id="1.20.1530.20">
    <property type="match status" value="1"/>
</dbReference>
<evidence type="ECO:0000256" key="1">
    <source>
        <dbReference type="ARBA" id="ARBA00004651"/>
    </source>
</evidence>
<feature type="transmembrane region" description="Helical" evidence="10">
    <location>
        <begin position="101"/>
        <end position="121"/>
    </location>
</feature>
<dbReference type="InterPro" id="IPR006153">
    <property type="entry name" value="Cation/H_exchanger_TM"/>
</dbReference>
<feature type="transmembrane region" description="Helical" evidence="10">
    <location>
        <begin position="307"/>
        <end position="330"/>
    </location>
</feature>
<feature type="transmembrane region" description="Helical" evidence="10">
    <location>
        <begin position="66"/>
        <end position="89"/>
    </location>
</feature>
<feature type="transmembrane region" description="Helical" evidence="10">
    <location>
        <begin position="12"/>
        <end position="33"/>
    </location>
</feature>
<feature type="transmembrane region" description="Helical" evidence="10">
    <location>
        <begin position="235"/>
        <end position="256"/>
    </location>
</feature>
<keyword evidence="2" id="KW-0813">Transport</keyword>
<evidence type="ECO:0000256" key="3">
    <source>
        <dbReference type="ARBA" id="ARBA00022449"/>
    </source>
</evidence>
<keyword evidence="5 10" id="KW-0812">Transmembrane</keyword>
<keyword evidence="6 10" id="KW-1133">Transmembrane helix</keyword>
<feature type="transmembrane region" description="Helical" evidence="10">
    <location>
        <begin position="193"/>
        <end position="214"/>
    </location>
</feature>
<proteinExistence type="predicted"/>
<name>A0A1H9UHC9_9ACTN</name>
<feature type="domain" description="Cation/H+ exchanger transmembrane" evidence="11">
    <location>
        <begin position="25"/>
        <end position="390"/>
    </location>
</feature>
<feature type="compositionally biased region" description="Basic and acidic residues" evidence="9">
    <location>
        <begin position="465"/>
        <end position="476"/>
    </location>
</feature>
<keyword evidence="3" id="KW-0050">Antiport</keyword>
<evidence type="ECO:0000259" key="11">
    <source>
        <dbReference type="Pfam" id="PF00999"/>
    </source>
</evidence>
<evidence type="ECO:0000256" key="5">
    <source>
        <dbReference type="ARBA" id="ARBA00022692"/>
    </source>
</evidence>
<dbReference type="GO" id="GO:0005886">
    <property type="term" value="C:plasma membrane"/>
    <property type="evidence" value="ECO:0007669"/>
    <property type="project" value="UniProtKB-SubCell"/>
</dbReference>
<evidence type="ECO:0000313" key="13">
    <source>
        <dbReference type="Proteomes" id="UP000182841"/>
    </source>
</evidence>
<dbReference type="PANTHER" id="PTHR32507">
    <property type="entry name" value="NA(+)/H(+) ANTIPORTER 1"/>
    <property type="match status" value="1"/>
</dbReference>
<evidence type="ECO:0000256" key="8">
    <source>
        <dbReference type="ARBA" id="ARBA00023136"/>
    </source>
</evidence>
<keyword evidence="4" id="KW-1003">Cell membrane</keyword>
<protein>
    <submittedName>
        <fullName evidence="12">NhaP-type Na+/H+ or K+/H+ antiporter</fullName>
    </submittedName>
</protein>
<evidence type="ECO:0000256" key="9">
    <source>
        <dbReference type="SAM" id="MobiDB-lite"/>
    </source>
</evidence>
<evidence type="ECO:0000256" key="2">
    <source>
        <dbReference type="ARBA" id="ARBA00022448"/>
    </source>
</evidence>
<keyword evidence="13" id="KW-1185">Reference proteome</keyword>
<dbReference type="Proteomes" id="UP000182841">
    <property type="component" value="Unassembled WGS sequence"/>
</dbReference>
<feature type="transmembrane region" description="Helical" evidence="10">
    <location>
        <begin position="127"/>
        <end position="148"/>
    </location>
</feature>
<feature type="region of interest" description="Disordered" evidence="9">
    <location>
        <begin position="407"/>
        <end position="476"/>
    </location>
</feature>
<organism evidence="12 13">
    <name type="scientific">Streptomyces qinglanensis</name>
    <dbReference type="NCBI Taxonomy" id="943816"/>
    <lineage>
        <taxon>Bacteria</taxon>
        <taxon>Bacillati</taxon>
        <taxon>Actinomycetota</taxon>
        <taxon>Actinomycetes</taxon>
        <taxon>Kitasatosporales</taxon>
        <taxon>Streptomycetaceae</taxon>
        <taxon>Streptomyces</taxon>
    </lineage>
</organism>
<gene>
    <name evidence="12" type="ORF">SAMN05421870_108182</name>
</gene>
<evidence type="ECO:0000256" key="4">
    <source>
        <dbReference type="ARBA" id="ARBA00022475"/>
    </source>
</evidence>
<feature type="transmembrane region" description="Helical" evidence="10">
    <location>
        <begin position="40"/>
        <end position="60"/>
    </location>
</feature>
<dbReference type="GO" id="GO:1902600">
    <property type="term" value="P:proton transmembrane transport"/>
    <property type="evidence" value="ECO:0007669"/>
    <property type="project" value="InterPro"/>
</dbReference>
<dbReference type="GO" id="GO:0015297">
    <property type="term" value="F:antiporter activity"/>
    <property type="evidence" value="ECO:0007669"/>
    <property type="project" value="UniProtKB-KW"/>
</dbReference>
<dbReference type="EMBL" id="FOGO01000008">
    <property type="protein sequence ID" value="SES08594.1"/>
    <property type="molecule type" value="Genomic_DNA"/>
</dbReference>
<dbReference type="AlphaFoldDB" id="A0A1H9UHC9"/>
<feature type="transmembrane region" description="Helical" evidence="10">
    <location>
        <begin position="342"/>
        <end position="364"/>
    </location>
</feature>
<keyword evidence="8 10" id="KW-0472">Membrane</keyword>
<comment type="subcellular location">
    <subcellularLocation>
        <location evidence="1">Cell membrane</location>
        <topology evidence="1">Multi-pass membrane protein</topology>
    </subcellularLocation>
</comment>